<dbReference type="EMBL" id="JAENJO010000006">
    <property type="protein sequence ID" value="KAG8202412.1"/>
    <property type="molecule type" value="Genomic_DNA"/>
</dbReference>
<evidence type="ECO:0000313" key="2">
    <source>
        <dbReference type="Proteomes" id="UP000742417"/>
    </source>
</evidence>
<organism evidence="1 2">
    <name type="scientific">Candida africana</name>
    <dbReference type="NCBI Taxonomy" id="241526"/>
    <lineage>
        <taxon>Eukaryota</taxon>
        <taxon>Fungi</taxon>
        <taxon>Dikarya</taxon>
        <taxon>Ascomycota</taxon>
        <taxon>Saccharomycotina</taxon>
        <taxon>Pichiomycetes</taxon>
        <taxon>Debaryomycetaceae</taxon>
        <taxon>Candida/Lodderomyces clade</taxon>
        <taxon>Candida</taxon>
    </lineage>
</organism>
<comment type="caution">
    <text evidence="1">The sequence shown here is derived from an EMBL/GenBank/DDBJ whole genome shotgun (WGS) entry which is preliminary data.</text>
</comment>
<gene>
    <name evidence="1" type="primary">KAR5</name>
    <name evidence="1" type="ORF">GWM34_02568</name>
</gene>
<proteinExistence type="predicted"/>
<evidence type="ECO:0000313" key="1">
    <source>
        <dbReference type="EMBL" id="KAG8202412.1"/>
    </source>
</evidence>
<sequence>MVIAQDLQLFGDFKFELSDNWRNDCAKKALEPIINQCAEGIETISPFQQKLIAIQLSICEFENAEISYPSECRSQNLDTCILLLEKSPQYWTTFSGYYREIRNICHQVSLPFAKDQILQVYENITEFYRTLMDEMTSSNKYTENMQIELKAKFDKLISVIDLILADREKNRENLKSSFNMFKNNFEKSLNNALVVMKHSYEDANSNIKELGSHLNYFINDMLQVYILINEKSLEVLSQQDEIKGNYDGILVQIEKIRNKVAEMHEGTMDVQVSNKQWAQDMQTNLDYSLFMVSKLDSHLQLSINDFIEKNEDIRSRASIMFEEIFELFLSHLNDTGRIAMDSFKAKLNLSLNRLQEKMNQTEESIDSLNSKVRTLFNFAESTKEYASSIFKWPNHVNTLVNSKIKQLRAFGNSLVMIGVLFLGALCLLTFILLRAPIMKILRFAFIGIPMITGVTLALFILKIMSTPLEVIDID</sequence>
<protein>
    <submittedName>
        <fullName evidence="1">KAR5</fullName>
    </submittedName>
</protein>
<dbReference type="Proteomes" id="UP000742417">
    <property type="component" value="Unassembled WGS sequence"/>
</dbReference>
<keyword evidence="2" id="KW-1185">Reference proteome</keyword>
<feature type="non-terminal residue" evidence="1">
    <location>
        <position position="1"/>
    </location>
</feature>
<accession>A0ACB7FME1</accession>
<name>A0ACB7FME1_9ASCO</name>
<reference evidence="1" key="1">
    <citation type="submission" date="2020-12" db="EMBL/GenBank/DDBJ databases">
        <title>Draft Genome of Candida africana.</title>
        <authorList>
            <person name="Ayanbimpe G.M."/>
            <person name="Enweani I.B."/>
            <person name="Aguiyi J.C."/>
            <person name="Nnadi U.P."/>
            <person name="Izam Y."/>
            <person name="Ubani A."/>
            <person name="Ngene A.C."/>
        </authorList>
    </citation>
    <scope>NUCLEOTIDE SEQUENCE</scope>
    <source>
        <strain evidence="1">CEC4854</strain>
    </source>
</reference>